<feature type="region of interest" description="Disordered" evidence="1">
    <location>
        <begin position="822"/>
        <end position="848"/>
    </location>
</feature>
<dbReference type="KEGG" id="ppa:PAS_chr2-1_0132"/>
<dbReference type="AlphaFoldDB" id="C4QZR4"/>
<organism evidence="2 3">
    <name type="scientific">Komagataella phaffii (strain GS115 / ATCC 20864)</name>
    <name type="common">Yeast</name>
    <name type="synonym">Pichia pastoris</name>
    <dbReference type="NCBI Taxonomy" id="644223"/>
    <lineage>
        <taxon>Eukaryota</taxon>
        <taxon>Fungi</taxon>
        <taxon>Dikarya</taxon>
        <taxon>Ascomycota</taxon>
        <taxon>Saccharomycotina</taxon>
        <taxon>Pichiomycetes</taxon>
        <taxon>Pichiales</taxon>
        <taxon>Pichiaceae</taxon>
        <taxon>Komagataella</taxon>
    </lineage>
</organism>
<dbReference type="EMBL" id="FN392320">
    <property type="protein sequence ID" value="CAY68738.1"/>
    <property type="molecule type" value="Genomic_DNA"/>
</dbReference>
<name>C4QZR4_KOMPG</name>
<dbReference type="RefSeq" id="XP_002491018.1">
    <property type="nucleotide sequence ID" value="XM_002490973.1"/>
</dbReference>
<dbReference type="eggNOG" id="KOG1408">
    <property type="taxonomic scope" value="Eukaryota"/>
</dbReference>
<dbReference type="Proteomes" id="UP000000314">
    <property type="component" value="Chromosome 2"/>
</dbReference>
<evidence type="ECO:0000256" key="1">
    <source>
        <dbReference type="SAM" id="MobiDB-lite"/>
    </source>
</evidence>
<feature type="region of interest" description="Disordered" evidence="1">
    <location>
        <begin position="757"/>
        <end position="804"/>
    </location>
</feature>
<protein>
    <submittedName>
        <fullName evidence="2">Uncharacterized protein</fullName>
    </submittedName>
</protein>
<evidence type="ECO:0000313" key="3">
    <source>
        <dbReference type="Proteomes" id="UP000000314"/>
    </source>
</evidence>
<sequence>MDTKIQHIFGCSSKKTSQFAVCQSKNLIGYVTSGGVVVSEVDLKENAVKSQRFFCANNKKSKSSRQTLESNDSNANAYLNLAINSGLLDDDTHVESDSLEYYTRDGLSISHASDSASFTPTNTNVSKLTHKVRVISCIDISSDGKLLAVGEEGYQPRVLVYSLEPNSTNSPLFCISDHRFGINLVKFSPKNDKLCSLGISNDGFLNCWKLRPTSSSNKVLFLGSNKCLSTINGLIWKGNDIVVTFGLRHIRLWNCSFNDSIELCKEIFEKAPPTSPTKPHVQLIKGKNVILKDFINSNFLSCSWFNEDELLVLTDRSEIACFNLYDDPIQLQKLDVHLAETTNQIYLGDSLYYNSGELIKSMELESIKIAEDLTIQPTPYSPRKTQVRDGLISLLKFGDFFACLNDKDEIYLIHKDGTLACVIADAMFKCSVDFKSIGKKGLNLSSSGELVQFDFDSHNFKSITLLRFQQPGTDSLEHEFSCFEYSCKNREIFFGDKFGLVYFFNDGNLVKSIKAHESSVNQMVYAKLGADAHLLVTVGRDRMIQLFFKQGSPWELFQTLSIHRGNLSQAIIHNERLYVCSHDRTISVHELKFKDQLSVNLLKVISLKSTPLYMEIVDNELYVSTNDRSVMIFNLHSFEVFKTLKLHSALNNDSLLIEKFFVAQQDDTKLLVTCSSTDKSISIFTLSGDLLNSHWAHGDAVVSMTRLQDSLHFCTISGNGCCFFWSLSFGPLKVAVKNEKMDSSLLESPTTKVARRIVNSPRSPPKSPQPKTLVSMAGSPSVKTDNTLHRLSPTKRLYPNGRVPLGSSSILNSQTVVKNISPTKSSNVFADKGRDKEQHINTSPQKTRPKSLILTTPKNRTRGRLVKPSISEAAEKLISQLKEFQAEFETVEPLTQSTITALRLELERTLSFVNDDGDTEHTSNDDTSERDVQADNSSLLESFSNQLVALVEKKLQINGA</sequence>
<dbReference type="PANTHER" id="PTHR45589">
    <property type="entry name" value="WD REPEAT DOMAIN 62, ISOFORM G"/>
    <property type="match status" value="1"/>
</dbReference>
<feature type="compositionally biased region" description="Basic and acidic residues" evidence="1">
    <location>
        <begin position="919"/>
        <end position="933"/>
    </location>
</feature>
<gene>
    <name evidence="2" type="ordered locus">PAS_chr2-1_0132</name>
</gene>
<dbReference type="Gene3D" id="2.130.10.10">
    <property type="entry name" value="YVTN repeat-like/Quinoprotein amine dehydrogenase"/>
    <property type="match status" value="3"/>
</dbReference>
<proteinExistence type="predicted"/>
<feature type="region of interest" description="Disordered" evidence="1">
    <location>
        <begin position="913"/>
        <end position="934"/>
    </location>
</feature>
<evidence type="ECO:0000313" key="2">
    <source>
        <dbReference type="EMBL" id="CAY68738.1"/>
    </source>
</evidence>
<dbReference type="InterPro" id="IPR001680">
    <property type="entry name" value="WD40_rpt"/>
</dbReference>
<dbReference type="InterPro" id="IPR052779">
    <property type="entry name" value="WDR62"/>
</dbReference>
<dbReference type="InterPro" id="IPR015943">
    <property type="entry name" value="WD40/YVTN_repeat-like_dom_sf"/>
</dbReference>
<dbReference type="SMART" id="SM00320">
    <property type="entry name" value="WD40"/>
    <property type="match status" value="6"/>
</dbReference>
<dbReference type="OrthoDB" id="6252103at2759"/>
<dbReference type="SUPFAM" id="SSF50978">
    <property type="entry name" value="WD40 repeat-like"/>
    <property type="match status" value="2"/>
</dbReference>
<dbReference type="InterPro" id="IPR036322">
    <property type="entry name" value="WD40_repeat_dom_sf"/>
</dbReference>
<reference evidence="2 3" key="1">
    <citation type="journal article" date="2009" name="Nat. Biotechnol.">
        <title>Genome sequence of the recombinant protein production host Pichia pastoris.</title>
        <authorList>
            <person name="De Schutter K."/>
            <person name="Lin Y.C."/>
            <person name="Tiels P."/>
            <person name="Van Hecke A."/>
            <person name="Glinka S."/>
            <person name="Weber-Lehmann J."/>
            <person name="Rouze P."/>
            <person name="Van de Peer Y."/>
            <person name="Callewaert N."/>
        </authorList>
    </citation>
    <scope>NUCLEOTIDE SEQUENCE [LARGE SCALE GENOMIC DNA]</scope>
    <source>
        <strain evidence="3">GS115 / ATCC 20864</strain>
    </source>
</reference>
<dbReference type="GeneID" id="8198528"/>
<dbReference type="HOGENOM" id="CLU_005113_1_0_1"/>
<accession>C4QZR4</accession>
<dbReference type="PANTHER" id="PTHR45589:SF1">
    <property type="entry name" value="WD REPEAT DOMAIN 62, ISOFORM G"/>
    <property type="match status" value="1"/>
</dbReference>
<dbReference type="InParanoid" id="C4QZR4"/>
<keyword evidence="3" id="KW-1185">Reference proteome</keyword>
<dbReference type="OMA" id="ASYYTWA"/>